<comment type="caution">
    <text evidence="7">The sequence shown here is derived from an EMBL/GenBank/DDBJ whole genome shotgun (WGS) entry which is preliminary data.</text>
</comment>
<organism evidence="7 8">
    <name type="scientific">Segnochrobactrum spirostomi</name>
    <dbReference type="NCBI Taxonomy" id="2608987"/>
    <lineage>
        <taxon>Bacteria</taxon>
        <taxon>Pseudomonadati</taxon>
        <taxon>Pseudomonadota</taxon>
        <taxon>Alphaproteobacteria</taxon>
        <taxon>Hyphomicrobiales</taxon>
        <taxon>Segnochrobactraceae</taxon>
        <taxon>Segnochrobactrum</taxon>
    </lineage>
</organism>
<evidence type="ECO:0000313" key="7">
    <source>
        <dbReference type="EMBL" id="MQT14855.1"/>
    </source>
</evidence>
<dbReference type="Proteomes" id="UP000332515">
    <property type="component" value="Unassembled WGS sequence"/>
</dbReference>
<evidence type="ECO:0000256" key="3">
    <source>
        <dbReference type="SAM" id="Coils"/>
    </source>
</evidence>
<dbReference type="GO" id="GO:0046677">
    <property type="term" value="P:response to antibiotic"/>
    <property type="evidence" value="ECO:0007669"/>
    <property type="project" value="TreeGrafter"/>
</dbReference>
<proteinExistence type="inferred from homology"/>
<dbReference type="Pfam" id="PF25944">
    <property type="entry name" value="Beta-barrel_RND"/>
    <property type="match status" value="1"/>
</dbReference>
<comment type="subcellular location">
    <subcellularLocation>
        <location evidence="1">Cell envelope</location>
    </subcellularLocation>
</comment>
<dbReference type="InterPro" id="IPR058627">
    <property type="entry name" value="MdtA-like_C"/>
</dbReference>
<dbReference type="Gene3D" id="2.40.50.100">
    <property type="match status" value="1"/>
</dbReference>
<dbReference type="InterPro" id="IPR058626">
    <property type="entry name" value="MdtA-like_b-barrel"/>
</dbReference>
<dbReference type="PANTHER" id="PTHR30158">
    <property type="entry name" value="ACRA/E-RELATED COMPONENT OF DRUG EFFLUX TRANSPORTER"/>
    <property type="match status" value="1"/>
</dbReference>
<dbReference type="AlphaFoldDB" id="A0A6A7Y830"/>
<feature type="domain" description="Multidrug resistance protein MdtA-like barrel-sandwich hybrid" evidence="4">
    <location>
        <begin position="75"/>
        <end position="218"/>
    </location>
</feature>
<sequence length="397" mass="42026">MAATMRLYPTFAYAVVVVGALLLSACKDGADGSKADGAEAPTDALGAPVRIAVQTVLPRRVVVYDELPGRVSARRTAEIRPQVNGIIQKVLFTEGTEVAADQPLFQIDAAPFAADVEAAAAILARGEADLFNATAKHKRVEALAAARIASPAALGDATATLAQARASVAEAKANLTRRELERAHATIRSPIAGRIGQALVTEGSLASVGAQTPLAVVQQIDRVYLDVRQPSMGRELLEEMLETGRSEDAGALPVNILTITGKPYAFEGRVLFSESTVDPGTGSIAMRVEVPNPDRQLLPGMYLRAKVPRAIYADALTVPQEAVRRAGSGRPYLTILVDDKTVANRDVELGALVDRQYVVLSGLKAGETVVVQGQARTEGGQPLELVRYEPAKPHSET</sequence>
<dbReference type="Pfam" id="PF25967">
    <property type="entry name" value="RND-MFP_C"/>
    <property type="match status" value="1"/>
</dbReference>
<dbReference type="GO" id="GO:0005886">
    <property type="term" value="C:plasma membrane"/>
    <property type="evidence" value="ECO:0007669"/>
    <property type="project" value="TreeGrafter"/>
</dbReference>
<evidence type="ECO:0000259" key="6">
    <source>
        <dbReference type="Pfam" id="PF25967"/>
    </source>
</evidence>
<feature type="domain" description="Multidrug resistance protein MdtA-like beta-barrel" evidence="5">
    <location>
        <begin position="223"/>
        <end position="307"/>
    </location>
</feature>
<dbReference type="RefSeq" id="WP_153488326.1">
    <property type="nucleotide sequence ID" value="NZ_VWNA01000002.1"/>
</dbReference>
<feature type="domain" description="Multidrug resistance protein MdtA-like C-terminal permuted SH3" evidence="6">
    <location>
        <begin position="314"/>
        <end position="374"/>
    </location>
</feature>
<dbReference type="InterPro" id="IPR006143">
    <property type="entry name" value="RND_pump_MFP"/>
</dbReference>
<gene>
    <name evidence="7" type="ORF">F0357_19780</name>
</gene>
<dbReference type="GO" id="GO:0022857">
    <property type="term" value="F:transmembrane transporter activity"/>
    <property type="evidence" value="ECO:0007669"/>
    <property type="project" value="InterPro"/>
</dbReference>
<dbReference type="SUPFAM" id="SSF111369">
    <property type="entry name" value="HlyD-like secretion proteins"/>
    <property type="match status" value="1"/>
</dbReference>
<dbReference type="NCBIfam" id="TIGR01730">
    <property type="entry name" value="RND_mfp"/>
    <property type="match status" value="1"/>
</dbReference>
<evidence type="ECO:0000256" key="2">
    <source>
        <dbReference type="ARBA" id="ARBA00009477"/>
    </source>
</evidence>
<evidence type="ECO:0000259" key="4">
    <source>
        <dbReference type="Pfam" id="PF25917"/>
    </source>
</evidence>
<dbReference type="PANTHER" id="PTHR30158:SF3">
    <property type="entry name" value="MULTIDRUG EFFLUX PUMP SUBUNIT ACRA-RELATED"/>
    <property type="match status" value="1"/>
</dbReference>
<accession>A0A6A7Y830</accession>
<name>A0A6A7Y830_9HYPH</name>
<evidence type="ECO:0000259" key="5">
    <source>
        <dbReference type="Pfam" id="PF25944"/>
    </source>
</evidence>
<reference evidence="7 8" key="1">
    <citation type="submission" date="2019-09" db="EMBL/GenBank/DDBJ databases">
        <title>Segnochrobactrum spirostomi gen. nov., sp. nov., isolated from the ciliate Spirostomum cf. yagiui and description of a novel family, Segnochrobactraceae fam. nov. within the order Rhizobiales of the class Alphaproteobacteria.</title>
        <authorList>
            <person name="Akter S."/>
            <person name="Shazib S.U.A."/>
            <person name="Shin M.K."/>
        </authorList>
    </citation>
    <scope>NUCLEOTIDE SEQUENCE [LARGE SCALE GENOMIC DNA]</scope>
    <source>
        <strain evidence="7 8">Sp-1</strain>
    </source>
</reference>
<dbReference type="Pfam" id="PF25917">
    <property type="entry name" value="BSH_RND"/>
    <property type="match status" value="1"/>
</dbReference>
<dbReference type="EMBL" id="VWNA01000002">
    <property type="protein sequence ID" value="MQT14855.1"/>
    <property type="molecule type" value="Genomic_DNA"/>
</dbReference>
<evidence type="ECO:0000313" key="8">
    <source>
        <dbReference type="Proteomes" id="UP000332515"/>
    </source>
</evidence>
<keyword evidence="8" id="KW-1185">Reference proteome</keyword>
<dbReference type="PROSITE" id="PS51257">
    <property type="entry name" value="PROKAR_LIPOPROTEIN"/>
    <property type="match status" value="1"/>
</dbReference>
<dbReference type="Gene3D" id="1.10.287.470">
    <property type="entry name" value="Helix hairpin bin"/>
    <property type="match status" value="1"/>
</dbReference>
<protein>
    <submittedName>
        <fullName evidence="7">Efflux RND transporter periplasmic adaptor subunit</fullName>
    </submittedName>
</protein>
<dbReference type="Gene3D" id="2.40.420.20">
    <property type="match status" value="1"/>
</dbReference>
<dbReference type="Gene3D" id="2.40.30.170">
    <property type="match status" value="1"/>
</dbReference>
<evidence type="ECO:0000256" key="1">
    <source>
        <dbReference type="ARBA" id="ARBA00004196"/>
    </source>
</evidence>
<keyword evidence="3" id="KW-0175">Coiled coil</keyword>
<comment type="similarity">
    <text evidence="2">Belongs to the membrane fusion protein (MFP) (TC 8.A.1) family.</text>
</comment>
<dbReference type="InterPro" id="IPR058625">
    <property type="entry name" value="MdtA-like_BSH"/>
</dbReference>
<dbReference type="GO" id="GO:0030313">
    <property type="term" value="C:cell envelope"/>
    <property type="evidence" value="ECO:0007669"/>
    <property type="project" value="UniProtKB-SubCell"/>
</dbReference>
<feature type="coiled-coil region" evidence="3">
    <location>
        <begin position="154"/>
        <end position="181"/>
    </location>
</feature>